<reference evidence="13 14" key="1">
    <citation type="submission" date="2016-08" db="EMBL/GenBank/DDBJ databases">
        <authorList>
            <person name="Seilhamer J.J."/>
        </authorList>
    </citation>
    <scope>NUCLEOTIDE SEQUENCE [LARGE SCALE GENOMIC DNA]</scope>
    <source>
        <strain evidence="13 14">ANC 4874</strain>
    </source>
</reference>
<evidence type="ECO:0000256" key="10">
    <source>
        <dbReference type="ARBA" id="ARBA00023136"/>
    </source>
</evidence>
<dbReference type="Gene3D" id="3.30.2010.10">
    <property type="entry name" value="Metalloproteases ('zincins'), catalytic domain"/>
    <property type="match status" value="1"/>
</dbReference>
<dbReference type="InterPro" id="IPR001915">
    <property type="entry name" value="Peptidase_M48"/>
</dbReference>
<proteinExistence type="predicted"/>
<dbReference type="GO" id="GO:0046872">
    <property type="term" value="F:metal ion binding"/>
    <property type="evidence" value="ECO:0007669"/>
    <property type="project" value="UniProtKB-KW"/>
</dbReference>
<name>A0A1C4GXZ8_9GAMM</name>
<keyword evidence="3 13" id="KW-0645">Protease</keyword>
<dbReference type="GO" id="GO:0006508">
    <property type="term" value="P:proteolysis"/>
    <property type="evidence" value="ECO:0007669"/>
    <property type="project" value="UniProtKB-KW"/>
</dbReference>
<feature type="transmembrane region" description="Helical" evidence="11">
    <location>
        <begin position="216"/>
        <end position="237"/>
    </location>
</feature>
<keyword evidence="8 11" id="KW-1133">Transmembrane helix</keyword>
<dbReference type="AlphaFoldDB" id="A0A1C4GXZ8"/>
<comment type="cofactor">
    <cofactor evidence="1">
        <name>Zn(2+)</name>
        <dbReference type="ChEBI" id="CHEBI:29105"/>
    </cofactor>
</comment>
<organism evidence="13 14">
    <name type="scientific">Acinetobacter albensis</name>
    <dbReference type="NCBI Taxonomy" id="1673609"/>
    <lineage>
        <taxon>Bacteria</taxon>
        <taxon>Pseudomonadati</taxon>
        <taxon>Pseudomonadota</taxon>
        <taxon>Gammaproteobacteria</taxon>
        <taxon>Moraxellales</taxon>
        <taxon>Moraxellaceae</taxon>
        <taxon>Acinetobacter</taxon>
    </lineage>
</organism>
<evidence type="ECO:0000256" key="6">
    <source>
        <dbReference type="ARBA" id="ARBA00022801"/>
    </source>
</evidence>
<keyword evidence="10 11" id="KW-0472">Membrane</keyword>
<feature type="domain" description="Peptidase M48" evidence="12">
    <location>
        <begin position="107"/>
        <end position="318"/>
    </location>
</feature>
<gene>
    <name evidence="13" type="ORF">GA0116959_11177</name>
</gene>
<evidence type="ECO:0000259" key="12">
    <source>
        <dbReference type="Pfam" id="PF01435"/>
    </source>
</evidence>
<evidence type="ECO:0000313" key="14">
    <source>
        <dbReference type="Proteomes" id="UP000243661"/>
    </source>
</evidence>
<evidence type="ECO:0000256" key="1">
    <source>
        <dbReference type="ARBA" id="ARBA00001947"/>
    </source>
</evidence>
<keyword evidence="7" id="KW-0862">Zinc</keyword>
<dbReference type="Proteomes" id="UP000243661">
    <property type="component" value="Unassembled WGS sequence"/>
</dbReference>
<evidence type="ECO:0000256" key="8">
    <source>
        <dbReference type="ARBA" id="ARBA00022989"/>
    </source>
</evidence>
<keyword evidence="5" id="KW-0479">Metal-binding</keyword>
<keyword evidence="6" id="KW-0378">Hydrolase</keyword>
<dbReference type="RefSeq" id="WP_092720622.1">
    <property type="nucleotide sequence ID" value="NZ_FMBK01000011.1"/>
</dbReference>
<dbReference type="PANTHER" id="PTHR43221">
    <property type="entry name" value="PROTEASE HTPX"/>
    <property type="match status" value="1"/>
</dbReference>
<dbReference type="Pfam" id="PF01435">
    <property type="entry name" value="Peptidase_M48"/>
    <property type="match status" value="1"/>
</dbReference>
<dbReference type="InterPro" id="IPR050083">
    <property type="entry name" value="HtpX_protease"/>
</dbReference>
<evidence type="ECO:0000313" key="13">
    <source>
        <dbReference type="EMBL" id="SCC72671.1"/>
    </source>
</evidence>
<evidence type="ECO:0000256" key="5">
    <source>
        <dbReference type="ARBA" id="ARBA00022723"/>
    </source>
</evidence>
<keyword evidence="2" id="KW-1003">Cell membrane</keyword>
<evidence type="ECO:0000256" key="3">
    <source>
        <dbReference type="ARBA" id="ARBA00022670"/>
    </source>
</evidence>
<evidence type="ECO:0000256" key="4">
    <source>
        <dbReference type="ARBA" id="ARBA00022692"/>
    </source>
</evidence>
<dbReference type="GO" id="GO:0004222">
    <property type="term" value="F:metalloendopeptidase activity"/>
    <property type="evidence" value="ECO:0007669"/>
    <property type="project" value="InterPro"/>
</dbReference>
<evidence type="ECO:0000256" key="11">
    <source>
        <dbReference type="SAM" id="Phobius"/>
    </source>
</evidence>
<feature type="transmembrane region" description="Helical" evidence="11">
    <location>
        <begin position="49"/>
        <end position="72"/>
    </location>
</feature>
<dbReference type="PANTHER" id="PTHR43221:SF2">
    <property type="entry name" value="PROTEASE HTPX HOMOLOG"/>
    <property type="match status" value="1"/>
</dbReference>
<dbReference type="EMBL" id="FMBK01000011">
    <property type="protein sequence ID" value="SCC72671.1"/>
    <property type="molecule type" value="Genomic_DNA"/>
</dbReference>
<keyword evidence="4 11" id="KW-0812">Transmembrane</keyword>
<evidence type="ECO:0000256" key="7">
    <source>
        <dbReference type="ARBA" id="ARBA00022833"/>
    </source>
</evidence>
<sequence>MKSVSYSFIQNKNMVWSASVCILAVLFTLFILNIILGLLVFYIDQTQSIFWHVLSPYCILLILSVMLTSILYEFYVFRSGGHSLAKQLGARQLSLIESIPEESIVLKITEQLANTFRIETPTVYVLPDEVGVNALTAGFYPRDIVVILTWGALQNLDEMELYGLLSHEFNKILSGQTAENTRLKILYSSLSTFSQWGGKIAKLGFTKHGQVQRHKFATSFVAMGGVIWLIGSLGILITRFIKYITLGGRTYKNDQKTKRLIQNDANIQTLLRIYVHHSGSQIHSEYAESISHMCFANSLSPQNWMNIHPSIEQRIYELNPSLVQDLQLENLRKIQNQPLFSLFRSLDEMNGELNSPWNSPQPLPLLRLSPISFAINDAIKPLKPEIRNKIPRPELIKRALQTSTGSREVMVAILMIRQYREFIPAEAEVSRAIVDSLLNLDGRIHIAIFHDAYKNIGSMPASIARQFVMKLARIIQEDGEIGLLDALLIECVKFELNLLPLHAPTALEEVKPQIVRLIDALLHVQQINSLQQIDVREKILKRVLTSKEIEMYTEISDEPIDLSEILNDIAGLLLRDRLSILSVAEICLWNDRIITQDELDVLELLYWRLGFQTEDIIDEMQKKNSLIIV</sequence>
<keyword evidence="9" id="KW-0482">Metalloprotease</keyword>
<protein>
    <submittedName>
        <fullName evidence="13">Zn-dependent protease with chaperone function</fullName>
    </submittedName>
</protein>
<evidence type="ECO:0000256" key="9">
    <source>
        <dbReference type="ARBA" id="ARBA00023049"/>
    </source>
</evidence>
<evidence type="ECO:0000256" key="2">
    <source>
        <dbReference type="ARBA" id="ARBA00022475"/>
    </source>
</evidence>
<feature type="transmembrane region" description="Helical" evidence="11">
    <location>
        <begin position="20"/>
        <end position="43"/>
    </location>
</feature>
<dbReference type="OrthoDB" id="15218at2"/>
<accession>A0A1C4GXZ8</accession>